<evidence type="ECO:0000259" key="4">
    <source>
        <dbReference type="Pfam" id="PF04536"/>
    </source>
</evidence>
<feature type="chain" id="PRO_5012295283" evidence="3">
    <location>
        <begin position="21"/>
        <end position="246"/>
    </location>
</feature>
<name>A0A1K1SWQ2_9BACT</name>
<feature type="signal peptide" evidence="3">
    <location>
        <begin position="1"/>
        <end position="20"/>
    </location>
</feature>
<dbReference type="Gene3D" id="3.10.310.50">
    <property type="match status" value="1"/>
</dbReference>
<keyword evidence="2" id="KW-0812">Transmembrane</keyword>
<dbReference type="EMBL" id="FPIZ01000036">
    <property type="protein sequence ID" value="SFW88479.1"/>
    <property type="molecule type" value="Genomic_DNA"/>
</dbReference>
<reference evidence="6 8" key="2">
    <citation type="submission" date="2023-11" db="EMBL/GenBank/DDBJ databases">
        <title>MicrobeMod: A computational toolkit for identifying prokaryotic methylation and restriction-modification with nanopore sequencing.</title>
        <authorList>
            <person name="Crits-Christoph A."/>
            <person name="Kang S.C."/>
            <person name="Lee H."/>
            <person name="Ostrov N."/>
        </authorList>
    </citation>
    <scope>NUCLEOTIDE SEQUENCE [LARGE SCALE GENOMIC DNA]</scope>
    <source>
        <strain evidence="6 8">ATCC 23090</strain>
    </source>
</reference>
<feature type="domain" description="TPM" evidence="4">
    <location>
        <begin position="35"/>
        <end position="158"/>
    </location>
</feature>
<dbReference type="PANTHER" id="PTHR30373">
    <property type="entry name" value="UPF0603 PROTEIN YGCG"/>
    <property type="match status" value="1"/>
</dbReference>
<dbReference type="Proteomes" id="UP000183788">
    <property type="component" value="Unassembled WGS sequence"/>
</dbReference>
<evidence type="ECO:0000313" key="8">
    <source>
        <dbReference type="Proteomes" id="UP001326715"/>
    </source>
</evidence>
<dbReference type="EMBL" id="CP140154">
    <property type="protein sequence ID" value="WQG86779.1"/>
    <property type="molecule type" value="Genomic_DNA"/>
</dbReference>
<dbReference type="Pfam" id="PF04536">
    <property type="entry name" value="TPM_phosphatase"/>
    <property type="match status" value="1"/>
</dbReference>
<proteinExistence type="predicted"/>
<dbReference type="Proteomes" id="UP001326715">
    <property type="component" value="Chromosome"/>
</dbReference>
<evidence type="ECO:0000313" key="5">
    <source>
        <dbReference type="EMBL" id="SFW88479.1"/>
    </source>
</evidence>
<sequence length="246" mass="25915">MRQVYCLLIGLFLVTGMVQAQDLKIPARPNPPRLVNDLAGVLQGDQAASLEDKLLQFNDTTSTQIAIVTIPSTNGRDIAEVGLAILRDWGIGTKDKNNGILILAAINDRKIRIEVGSGMEGAVPDAIANRIIDENIKPNFRNGNYYQGFDEAVDRIIEASKGEYKGTPNRRQDSSNAPGLVILLIIIVVIISILRNRGGGGGTTISRRGWIGPIWGGFGDSDRGGGGGFGGFGGGSGSGGGASGNW</sequence>
<organism evidence="5 7">
    <name type="scientific">Chitinophaga sancti</name>
    <dbReference type="NCBI Taxonomy" id="1004"/>
    <lineage>
        <taxon>Bacteria</taxon>
        <taxon>Pseudomonadati</taxon>
        <taxon>Bacteroidota</taxon>
        <taxon>Chitinophagia</taxon>
        <taxon>Chitinophagales</taxon>
        <taxon>Chitinophagaceae</taxon>
        <taxon>Chitinophaga</taxon>
    </lineage>
</organism>
<feature type="region of interest" description="Disordered" evidence="1">
    <location>
        <begin position="226"/>
        <end position="246"/>
    </location>
</feature>
<dbReference type="RefSeq" id="WP_143150955.1">
    <property type="nucleotide sequence ID" value="NZ_CBHWAX010000037.1"/>
</dbReference>
<protein>
    <submittedName>
        <fullName evidence="6">TPM domain-containing protein</fullName>
    </submittedName>
</protein>
<dbReference type="OrthoDB" id="9810918at2"/>
<dbReference type="PANTHER" id="PTHR30373:SF2">
    <property type="entry name" value="UPF0603 PROTEIN YGCG"/>
    <property type="match status" value="1"/>
</dbReference>
<evidence type="ECO:0000256" key="2">
    <source>
        <dbReference type="SAM" id="Phobius"/>
    </source>
</evidence>
<keyword evidence="2" id="KW-0472">Membrane</keyword>
<keyword evidence="2" id="KW-1133">Transmembrane helix</keyword>
<accession>A0A1K1SWQ2</accession>
<dbReference type="STRING" id="1004.SAMN05661012_06259"/>
<evidence type="ECO:0000313" key="6">
    <source>
        <dbReference type="EMBL" id="WQG86779.1"/>
    </source>
</evidence>
<evidence type="ECO:0000256" key="3">
    <source>
        <dbReference type="SAM" id="SignalP"/>
    </source>
</evidence>
<keyword evidence="3" id="KW-0732">Signal</keyword>
<dbReference type="AlphaFoldDB" id="A0A1K1SWQ2"/>
<evidence type="ECO:0000256" key="1">
    <source>
        <dbReference type="SAM" id="MobiDB-lite"/>
    </source>
</evidence>
<keyword evidence="8" id="KW-1185">Reference proteome</keyword>
<gene>
    <name evidence="5" type="ORF">SAMN05661012_06259</name>
    <name evidence="6" type="ORF">SR876_17815</name>
</gene>
<feature type="transmembrane region" description="Helical" evidence="2">
    <location>
        <begin position="177"/>
        <end position="194"/>
    </location>
</feature>
<reference evidence="5 7" key="1">
    <citation type="submission" date="2016-11" db="EMBL/GenBank/DDBJ databases">
        <authorList>
            <person name="Jaros S."/>
            <person name="Januszkiewicz K."/>
            <person name="Wedrychowicz H."/>
        </authorList>
    </citation>
    <scope>NUCLEOTIDE SEQUENCE [LARGE SCALE GENOMIC DNA]</scope>
    <source>
        <strain evidence="5 7">DSM 784</strain>
    </source>
</reference>
<dbReference type="InterPro" id="IPR007621">
    <property type="entry name" value="TPM_dom"/>
</dbReference>
<evidence type="ECO:0000313" key="7">
    <source>
        <dbReference type="Proteomes" id="UP000183788"/>
    </source>
</evidence>